<evidence type="ECO:0000256" key="6">
    <source>
        <dbReference type="ARBA" id="ARBA00023163"/>
    </source>
</evidence>
<sequence length="146" mass="17114">MFMGEFHHNIDAKGRLIVPAKFRAELEQGFILTRGMDGCIFGYPLQQWQKLEQQLQQLPLTKKKVRFFVRFFYASAGQYQLDLQGRVNIDPVLIEYAELKKDCVIAGVSERFEIWNAYKWAQISEQTAQSFDLLSEEMHDLVDFDL</sequence>
<comment type="subunit">
    <text evidence="7">Forms oligomers.</text>
</comment>
<dbReference type="InterPro" id="IPR020603">
    <property type="entry name" value="MraZ_dom"/>
</dbReference>
<dbReference type="CDD" id="cd16321">
    <property type="entry name" value="MraZ_C"/>
    <property type="match status" value="1"/>
</dbReference>
<evidence type="ECO:0000256" key="5">
    <source>
        <dbReference type="ARBA" id="ARBA00023125"/>
    </source>
</evidence>
<organism evidence="9 10">
    <name type="scientific">Bombilactobacillus thymidiniphilus</name>
    <dbReference type="NCBI Taxonomy" id="2923363"/>
    <lineage>
        <taxon>Bacteria</taxon>
        <taxon>Bacillati</taxon>
        <taxon>Bacillota</taxon>
        <taxon>Bacilli</taxon>
        <taxon>Lactobacillales</taxon>
        <taxon>Lactobacillaceae</taxon>
        <taxon>Bombilactobacillus</taxon>
    </lineage>
</organism>
<dbReference type="InterPro" id="IPR035644">
    <property type="entry name" value="MraZ_C"/>
</dbReference>
<dbReference type="InterPro" id="IPR035642">
    <property type="entry name" value="MraZ_N"/>
</dbReference>
<gene>
    <name evidence="7 9" type="primary">mraZ</name>
    <name evidence="9" type="ORF">MOO47_00920</name>
</gene>
<dbReference type="PANTHER" id="PTHR34701">
    <property type="entry name" value="TRANSCRIPTIONAL REGULATOR MRAZ"/>
    <property type="match status" value="1"/>
</dbReference>
<accession>A0ABY4PEY6</accession>
<protein>
    <recommendedName>
        <fullName evidence="1 7">Transcriptional regulator MraZ</fullName>
    </recommendedName>
</protein>
<dbReference type="HAMAP" id="MF_01008">
    <property type="entry name" value="MraZ"/>
    <property type="match status" value="1"/>
</dbReference>
<proteinExistence type="inferred from homology"/>
<evidence type="ECO:0000259" key="8">
    <source>
        <dbReference type="PROSITE" id="PS51740"/>
    </source>
</evidence>
<reference evidence="9 10" key="1">
    <citation type="journal article" date="2022" name="Int. J. Syst. Evol. Microbiol.">
        <title>Apilactobacillus apisilvae sp. nov., Nicolia spurrieriana gen. nov. sp. nov., Bombilactobacillus folatiphilus sp. nov. and Bombilactobacillus thymidiniphilus sp. nov., four new lactic acid bacterial isolates from stingless bees Tetragonula carbonaria and Austroplebeia australis.</title>
        <authorList>
            <person name="Oliphant S.A."/>
            <person name="Watson-Haigh N.S."/>
            <person name="Sumby K.M."/>
            <person name="Gardner J."/>
            <person name="Groom S."/>
            <person name="Jiranek V."/>
        </authorList>
    </citation>
    <scope>NUCLEOTIDE SEQUENCE [LARGE SCALE GENOMIC DNA]</scope>
    <source>
        <strain evidence="9 10">SG4_A1</strain>
    </source>
</reference>
<evidence type="ECO:0000313" key="9">
    <source>
        <dbReference type="EMBL" id="UQS84320.1"/>
    </source>
</evidence>
<dbReference type="EMBL" id="CP093365">
    <property type="protein sequence ID" value="UQS84320.1"/>
    <property type="molecule type" value="Genomic_DNA"/>
</dbReference>
<dbReference type="InterPro" id="IPR007159">
    <property type="entry name" value="SpoVT-AbrB_dom"/>
</dbReference>
<dbReference type="NCBIfam" id="TIGR00242">
    <property type="entry name" value="division/cell wall cluster transcriptional repressor MraZ"/>
    <property type="match status" value="1"/>
</dbReference>
<evidence type="ECO:0000256" key="2">
    <source>
        <dbReference type="ARBA" id="ARBA00022490"/>
    </source>
</evidence>
<dbReference type="RefSeq" id="WP_249513504.1">
    <property type="nucleotide sequence ID" value="NZ_CP093365.1"/>
</dbReference>
<evidence type="ECO:0000256" key="3">
    <source>
        <dbReference type="ARBA" id="ARBA00022737"/>
    </source>
</evidence>
<keyword evidence="6 7" id="KW-0804">Transcription</keyword>
<evidence type="ECO:0000256" key="1">
    <source>
        <dbReference type="ARBA" id="ARBA00013860"/>
    </source>
</evidence>
<evidence type="ECO:0000313" key="10">
    <source>
        <dbReference type="Proteomes" id="UP000831947"/>
    </source>
</evidence>
<evidence type="ECO:0000256" key="7">
    <source>
        <dbReference type="HAMAP-Rule" id="MF_01008"/>
    </source>
</evidence>
<name>A0ABY4PEY6_9LACO</name>
<dbReference type="PROSITE" id="PS51740">
    <property type="entry name" value="SPOVT_ABRB"/>
    <property type="match status" value="1"/>
</dbReference>
<keyword evidence="3" id="KW-0677">Repeat</keyword>
<dbReference type="Proteomes" id="UP000831947">
    <property type="component" value="Chromosome"/>
</dbReference>
<dbReference type="SUPFAM" id="SSF89447">
    <property type="entry name" value="AbrB/MazE/MraZ-like"/>
    <property type="match status" value="1"/>
</dbReference>
<dbReference type="InterPro" id="IPR037914">
    <property type="entry name" value="SpoVT-AbrB_sf"/>
</dbReference>
<keyword evidence="4 7" id="KW-0805">Transcription regulation</keyword>
<comment type="similarity">
    <text evidence="7">Belongs to the MraZ family.</text>
</comment>
<feature type="domain" description="SpoVT-AbrB" evidence="8">
    <location>
        <begin position="5"/>
        <end position="47"/>
    </location>
</feature>
<dbReference type="Pfam" id="PF02381">
    <property type="entry name" value="MraZ"/>
    <property type="match status" value="2"/>
</dbReference>
<dbReference type="InterPro" id="IPR038619">
    <property type="entry name" value="MraZ_sf"/>
</dbReference>
<keyword evidence="10" id="KW-1185">Reference proteome</keyword>
<keyword evidence="5 7" id="KW-0238">DNA-binding</keyword>
<keyword evidence="2 7" id="KW-0963">Cytoplasm</keyword>
<comment type="subcellular location">
    <subcellularLocation>
        <location evidence="7">Cytoplasm</location>
        <location evidence="7">Nucleoid</location>
    </subcellularLocation>
</comment>
<dbReference type="InterPro" id="IPR003444">
    <property type="entry name" value="MraZ"/>
</dbReference>
<dbReference type="CDD" id="cd16320">
    <property type="entry name" value="MraZ_N"/>
    <property type="match status" value="1"/>
</dbReference>
<dbReference type="Gene3D" id="3.40.1550.20">
    <property type="entry name" value="Transcriptional regulator MraZ domain"/>
    <property type="match status" value="1"/>
</dbReference>
<evidence type="ECO:0000256" key="4">
    <source>
        <dbReference type="ARBA" id="ARBA00023015"/>
    </source>
</evidence>
<dbReference type="PANTHER" id="PTHR34701:SF1">
    <property type="entry name" value="TRANSCRIPTIONAL REGULATOR MRAZ"/>
    <property type="match status" value="1"/>
</dbReference>